<evidence type="ECO:0000256" key="3">
    <source>
        <dbReference type="ARBA" id="ARBA00023163"/>
    </source>
</evidence>
<evidence type="ECO:0000256" key="2">
    <source>
        <dbReference type="ARBA" id="ARBA00023125"/>
    </source>
</evidence>
<dbReference type="PANTHER" id="PTHR46796:SF14">
    <property type="entry name" value="TRANSCRIPTIONAL REGULATORY PROTEIN"/>
    <property type="match status" value="1"/>
</dbReference>
<dbReference type="PROSITE" id="PS01124">
    <property type="entry name" value="HTH_ARAC_FAMILY_2"/>
    <property type="match status" value="1"/>
</dbReference>
<dbReference type="RefSeq" id="WP_320296058.1">
    <property type="nucleotide sequence ID" value="NZ_JAVIIU010000006.1"/>
</dbReference>
<keyword evidence="2" id="KW-0238">DNA-binding</keyword>
<protein>
    <submittedName>
        <fullName evidence="5">AraC family transcriptional regulator</fullName>
    </submittedName>
</protein>
<dbReference type="Gene3D" id="1.10.10.60">
    <property type="entry name" value="Homeodomain-like"/>
    <property type="match status" value="1"/>
</dbReference>
<dbReference type="InterPro" id="IPR020449">
    <property type="entry name" value="Tscrpt_reg_AraC-type_HTH"/>
</dbReference>
<dbReference type="SUPFAM" id="SSF46689">
    <property type="entry name" value="Homeodomain-like"/>
    <property type="match status" value="2"/>
</dbReference>
<evidence type="ECO:0000259" key="4">
    <source>
        <dbReference type="PROSITE" id="PS01124"/>
    </source>
</evidence>
<dbReference type="EMBL" id="JAVIIV010000004">
    <property type="protein sequence ID" value="MDX8485404.1"/>
    <property type="molecule type" value="Genomic_DNA"/>
</dbReference>
<dbReference type="InterPro" id="IPR009057">
    <property type="entry name" value="Homeodomain-like_sf"/>
</dbReference>
<keyword evidence="6" id="KW-1185">Reference proteome</keyword>
<dbReference type="SMART" id="SM00342">
    <property type="entry name" value="HTH_ARAC"/>
    <property type="match status" value="1"/>
</dbReference>
<dbReference type="InterPro" id="IPR018062">
    <property type="entry name" value="HTH_AraC-typ_CS"/>
</dbReference>
<sequence length="321" mass="35554">MEQTDQHSILEPNGVNDAGQQFLAFGGTREFSRAQSSLHVHPDVTVVKSSEGFGWTDLYAAITDERPHLAIRRAIPDIWFASTLTGIELRRTVGDEQLHGVLSSNLVTITPAGIAVRDEIAVPVNALHVYLKGDAMQEVADDLFATHRSDRAIIPAFASEDRMLFLLLHAIRAALDEPPRSNLLKVELLARVLASHVLQIHSTDGVARTRSADRLGSNQLRLVVDYIEANLCGEISVNELAAITGLSREQFFRRFKASQRISPHRYVMMARIERAKACLADPKLELVSIALMCGFSSQAHFGSVFKRFMGTSPARYRRSIA</sequence>
<dbReference type="PRINTS" id="PR00032">
    <property type="entry name" value="HTHARAC"/>
</dbReference>
<feature type="domain" description="HTH araC/xylS-type" evidence="4">
    <location>
        <begin position="221"/>
        <end position="319"/>
    </location>
</feature>
<evidence type="ECO:0000313" key="5">
    <source>
        <dbReference type="EMBL" id="MDX8485404.1"/>
    </source>
</evidence>
<dbReference type="Proteomes" id="UP001280156">
    <property type="component" value="Unassembled WGS sequence"/>
</dbReference>
<dbReference type="InterPro" id="IPR050204">
    <property type="entry name" value="AraC_XylS_family_regulators"/>
</dbReference>
<organism evidence="5 6">
    <name type="scientific">Mesorhizobium humile</name>
    <dbReference type="NCBI Taxonomy" id="3072313"/>
    <lineage>
        <taxon>Bacteria</taxon>
        <taxon>Pseudomonadati</taxon>
        <taxon>Pseudomonadota</taxon>
        <taxon>Alphaproteobacteria</taxon>
        <taxon>Hyphomicrobiales</taxon>
        <taxon>Phyllobacteriaceae</taxon>
        <taxon>Mesorhizobium</taxon>
    </lineage>
</organism>
<dbReference type="Pfam" id="PF12833">
    <property type="entry name" value="HTH_18"/>
    <property type="match status" value="1"/>
</dbReference>
<name>A0ABU4YEQ6_9HYPH</name>
<dbReference type="PROSITE" id="PS00041">
    <property type="entry name" value="HTH_ARAC_FAMILY_1"/>
    <property type="match status" value="1"/>
</dbReference>
<comment type="caution">
    <text evidence="5">The sequence shown here is derived from an EMBL/GenBank/DDBJ whole genome shotgun (WGS) entry which is preliminary data.</text>
</comment>
<accession>A0ABU4YEQ6</accession>
<dbReference type="PANTHER" id="PTHR46796">
    <property type="entry name" value="HTH-TYPE TRANSCRIPTIONAL ACTIVATOR RHAS-RELATED"/>
    <property type="match status" value="1"/>
</dbReference>
<evidence type="ECO:0000313" key="6">
    <source>
        <dbReference type="Proteomes" id="UP001280156"/>
    </source>
</evidence>
<gene>
    <name evidence="5" type="ORF">RFM52_09380</name>
</gene>
<proteinExistence type="predicted"/>
<dbReference type="InterPro" id="IPR018060">
    <property type="entry name" value="HTH_AraC"/>
</dbReference>
<evidence type="ECO:0000256" key="1">
    <source>
        <dbReference type="ARBA" id="ARBA00023015"/>
    </source>
</evidence>
<keyword evidence="3" id="KW-0804">Transcription</keyword>
<reference evidence="5 6" key="1">
    <citation type="submission" date="2023-08" db="EMBL/GenBank/DDBJ databases">
        <title>Implementing the SeqCode for naming new Mesorhizobium species isolated from Vachellia karroo root nodules.</title>
        <authorList>
            <person name="Van Lill M."/>
        </authorList>
    </citation>
    <scope>NUCLEOTIDE SEQUENCE [LARGE SCALE GENOMIC DNA]</scope>
    <source>
        <strain evidence="5 6">VK2B</strain>
    </source>
</reference>
<keyword evidence="1" id="KW-0805">Transcription regulation</keyword>